<protein>
    <submittedName>
        <fullName evidence="1">Uncharacterized protein</fullName>
    </submittedName>
</protein>
<dbReference type="KEGG" id="smas:HUE87_09760"/>
<reference evidence="1 2" key="1">
    <citation type="submission" date="2020-05" db="EMBL/GenBank/DDBJ databases">
        <title>Sulfurimonas marisnigri, sp. nov., and Sulfurimonas baltica, sp. nov., manganese oxide reducing chemolithoautotrophs of the class Epsilonproteobacteria isolated from the pelagic redoxclines of the Black and Baltic Seas and emended description of the genus Sulfurimonas.</title>
        <authorList>
            <person name="Henkel J.V."/>
            <person name="Laudan C."/>
            <person name="Werner J."/>
            <person name="Neu T."/>
            <person name="Plewe S."/>
            <person name="Sproer C."/>
            <person name="Bunk B."/>
            <person name="Schulz-Vogt H.N."/>
        </authorList>
    </citation>
    <scope>NUCLEOTIDE SEQUENCE [LARGE SCALE GENOMIC DNA]</scope>
    <source>
        <strain evidence="1 2">SoZ1</strain>
    </source>
</reference>
<dbReference type="AlphaFoldDB" id="A0A7S7RQ01"/>
<evidence type="ECO:0000313" key="1">
    <source>
        <dbReference type="EMBL" id="QOY54161.1"/>
    </source>
</evidence>
<gene>
    <name evidence="1" type="ORF">HUE87_09760</name>
</gene>
<sequence>MLDDLLKNINKCNLIYFKKSDIVDETLYLYAGVGSDSLKIRDLVAISDVVSLELYDMIYYGDSIRITQNIA</sequence>
<proteinExistence type="predicted"/>
<name>A0A7S7RQ01_9BACT</name>
<dbReference type="EMBL" id="CP054493">
    <property type="protein sequence ID" value="QOY54161.1"/>
    <property type="molecule type" value="Genomic_DNA"/>
</dbReference>
<evidence type="ECO:0000313" key="2">
    <source>
        <dbReference type="Proteomes" id="UP000593836"/>
    </source>
</evidence>
<accession>A0A7S7RQ01</accession>
<keyword evidence="2" id="KW-1185">Reference proteome</keyword>
<dbReference type="Proteomes" id="UP000593836">
    <property type="component" value="Chromosome"/>
</dbReference>
<dbReference type="RefSeq" id="WP_194366207.1">
    <property type="nucleotide sequence ID" value="NZ_CP054493.1"/>
</dbReference>
<organism evidence="1 2">
    <name type="scientific">Candidatus Sulfurimonas marisnigri</name>
    <dbReference type="NCBI Taxonomy" id="2740405"/>
    <lineage>
        <taxon>Bacteria</taxon>
        <taxon>Pseudomonadati</taxon>
        <taxon>Campylobacterota</taxon>
        <taxon>Epsilonproteobacteria</taxon>
        <taxon>Campylobacterales</taxon>
        <taxon>Sulfurimonadaceae</taxon>
        <taxon>Sulfurimonas</taxon>
    </lineage>
</organism>